<comment type="subcellular location">
    <subcellularLocation>
        <location evidence="9">Lysosome membrane</location>
        <topology evidence="9">Single-pass type I membrane protein</topology>
        <orientation evidence="9">Lumenal side</orientation>
    </subcellularLocation>
</comment>
<evidence type="ECO:0008006" key="14">
    <source>
        <dbReference type="Google" id="ProtNLM"/>
    </source>
</evidence>
<dbReference type="PANTHER" id="PTHR31981:SF1">
    <property type="entry name" value="GLYCOSYLATED LYSOSOMAL MEMBRANE PROTEIN"/>
    <property type="match status" value="1"/>
</dbReference>
<keyword evidence="5 11" id="KW-0472">Membrane</keyword>
<comment type="similarity">
    <text evidence="1">Belongs to the GLMP family.</text>
</comment>
<keyword evidence="4 11" id="KW-1133">Transmembrane helix</keyword>
<evidence type="ECO:0000256" key="7">
    <source>
        <dbReference type="ARBA" id="ARBA00023228"/>
    </source>
</evidence>
<evidence type="ECO:0000256" key="4">
    <source>
        <dbReference type="ARBA" id="ARBA00022989"/>
    </source>
</evidence>
<evidence type="ECO:0000256" key="10">
    <source>
        <dbReference type="ARBA" id="ARBA00044960"/>
    </source>
</evidence>
<evidence type="ECO:0000256" key="3">
    <source>
        <dbReference type="ARBA" id="ARBA00022729"/>
    </source>
</evidence>
<dbReference type="EMBL" id="JH668417">
    <property type="protein sequence ID" value="KAG6452034.1"/>
    <property type="molecule type" value="Genomic_DNA"/>
</dbReference>
<evidence type="ECO:0000256" key="5">
    <source>
        <dbReference type="ARBA" id="ARBA00023136"/>
    </source>
</evidence>
<evidence type="ECO:0000256" key="11">
    <source>
        <dbReference type="SAM" id="Phobius"/>
    </source>
</evidence>
<comment type="caution">
    <text evidence="12">The sequence shown here is derived from an EMBL/GenBank/DDBJ whole genome shotgun (WGS) entry which is preliminary data.</text>
</comment>
<dbReference type="PANTHER" id="PTHR31981">
    <property type="entry name" value="GLYCOSYLATED LYSOSOMAL MEMBRANE PROTEIN"/>
    <property type="match status" value="1"/>
</dbReference>
<feature type="transmembrane region" description="Helical" evidence="11">
    <location>
        <begin position="331"/>
        <end position="356"/>
    </location>
</feature>
<dbReference type="Pfam" id="PF15065">
    <property type="entry name" value="NCU-G1"/>
    <property type="match status" value="1"/>
</dbReference>
<dbReference type="AlphaFoldDB" id="A0A921Z7P1"/>
<evidence type="ECO:0000313" key="13">
    <source>
        <dbReference type="Proteomes" id="UP000791440"/>
    </source>
</evidence>
<dbReference type="InterPro" id="IPR029382">
    <property type="entry name" value="NCU-G1"/>
</dbReference>
<accession>A0A921Z7P1</accession>
<reference evidence="12" key="2">
    <citation type="submission" date="2020-12" db="EMBL/GenBank/DDBJ databases">
        <authorList>
            <person name="Kanost M."/>
        </authorList>
    </citation>
    <scope>NUCLEOTIDE SEQUENCE</scope>
</reference>
<evidence type="ECO:0000256" key="8">
    <source>
        <dbReference type="ARBA" id="ARBA00024176"/>
    </source>
</evidence>
<name>A0A921Z7P1_MANSE</name>
<comment type="function">
    <text evidence="8">Required to protect lysosomal transporter MFSD1 from lysosomal proteolysis and for MFSD1 lysosomal localization.</text>
</comment>
<protein>
    <recommendedName>
        <fullName evidence="14">Lysosomal protein NCU-G1</fullName>
    </recommendedName>
</protein>
<organism evidence="12 13">
    <name type="scientific">Manduca sexta</name>
    <name type="common">Tobacco hawkmoth</name>
    <name type="synonym">Tobacco hornworm</name>
    <dbReference type="NCBI Taxonomy" id="7130"/>
    <lineage>
        <taxon>Eukaryota</taxon>
        <taxon>Metazoa</taxon>
        <taxon>Ecdysozoa</taxon>
        <taxon>Arthropoda</taxon>
        <taxon>Hexapoda</taxon>
        <taxon>Insecta</taxon>
        <taxon>Pterygota</taxon>
        <taxon>Neoptera</taxon>
        <taxon>Endopterygota</taxon>
        <taxon>Lepidoptera</taxon>
        <taxon>Glossata</taxon>
        <taxon>Ditrysia</taxon>
        <taxon>Bombycoidea</taxon>
        <taxon>Sphingidae</taxon>
        <taxon>Sphinginae</taxon>
        <taxon>Sphingini</taxon>
        <taxon>Manduca</taxon>
    </lineage>
</organism>
<keyword evidence="6" id="KW-0325">Glycoprotein</keyword>
<proteinExistence type="inferred from homology"/>
<dbReference type="Proteomes" id="UP000791440">
    <property type="component" value="Unassembled WGS sequence"/>
</dbReference>
<comment type="subunit">
    <text evidence="10">Interacts (via lumenal domain) with lysosomal protein MFSD1; the interaction starts while both proteins are still in the endoplasmic reticulum and is required for stabilization of MFSD1 in lysosomes but has no direct effect on its targeting to lysosomes or transporter activity.</text>
</comment>
<gene>
    <name evidence="12" type="ORF">O3G_MSEX007455</name>
</gene>
<sequence>MARGQDRKIVTQLNPGCVGCGTDKTLMYIRAEGPKDTMHLVWDFIYGPPLITLVIGETNSSLVVNWNGTSISDFFFNGTIKYSFFTSLYKLYEYNDTEDVGYMTPQSPYHYDSLEHLTWTRADAVLNDKEVMVRVDGHFRHKPGTVEVKLRYLPFTDYASDLPHLIHTANSTLVDVSLVNLTSSRRFNSSRFALNMVLLPTDIQQADELHFITRKSLDDEHTPGVFEIIEIKTPQSFAGEEGGYLQFRPVAYTDPKREVSSSTNVHMSPFNNTGSNAARVLRPLAVNKDIFGAQTFVSFGMPGDGFYTKHNYTAWSFTAGYGTPPVEGFSLFVIIIISIGLGVPVLLALSGIIYVIDKRYKQRNMPQRLTDNE</sequence>
<keyword evidence="3" id="KW-0732">Signal</keyword>
<keyword evidence="13" id="KW-1185">Reference proteome</keyword>
<evidence type="ECO:0000256" key="2">
    <source>
        <dbReference type="ARBA" id="ARBA00022692"/>
    </source>
</evidence>
<evidence type="ECO:0000313" key="12">
    <source>
        <dbReference type="EMBL" id="KAG6452034.1"/>
    </source>
</evidence>
<evidence type="ECO:0000256" key="9">
    <source>
        <dbReference type="ARBA" id="ARBA00024189"/>
    </source>
</evidence>
<reference evidence="12" key="1">
    <citation type="journal article" date="2016" name="Insect Biochem. Mol. Biol.">
        <title>Multifaceted biological insights from a draft genome sequence of the tobacco hornworm moth, Manduca sexta.</title>
        <authorList>
            <person name="Kanost M.R."/>
            <person name="Arrese E.L."/>
            <person name="Cao X."/>
            <person name="Chen Y.R."/>
            <person name="Chellapilla S."/>
            <person name="Goldsmith M.R."/>
            <person name="Grosse-Wilde E."/>
            <person name="Heckel D.G."/>
            <person name="Herndon N."/>
            <person name="Jiang H."/>
            <person name="Papanicolaou A."/>
            <person name="Qu J."/>
            <person name="Soulages J.L."/>
            <person name="Vogel H."/>
            <person name="Walters J."/>
            <person name="Waterhouse R.M."/>
            <person name="Ahn S.J."/>
            <person name="Almeida F.C."/>
            <person name="An C."/>
            <person name="Aqrawi P."/>
            <person name="Bretschneider A."/>
            <person name="Bryant W.B."/>
            <person name="Bucks S."/>
            <person name="Chao H."/>
            <person name="Chevignon G."/>
            <person name="Christen J.M."/>
            <person name="Clarke D.F."/>
            <person name="Dittmer N.T."/>
            <person name="Ferguson L.C.F."/>
            <person name="Garavelou S."/>
            <person name="Gordon K.H.J."/>
            <person name="Gunaratna R.T."/>
            <person name="Han Y."/>
            <person name="Hauser F."/>
            <person name="He Y."/>
            <person name="Heidel-Fischer H."/>
            <person name="Hirsh A."/>
            <person name="Hu Y."/>
            <person name="Jiang H."/>
            <person name="Kalra D."/>
            <person name="Klinner C."/>
            <person name="Konig C."/>
            <person name="Kovar C."/>
            <person name="Kroll A.R."/>
            <person name="Kuwar S.S."/>
            <person name="Lee S.L."/>
            <person name="Lehman R."/>
            <person name="Li K."/>
            <person name="Li Z."/>
            <person name="Liang H."/>
            <person name="Lovelace S."/>
            <person name="Lu Z."/>
            <person name="Mansfield J.H."/>
            <person name="McCulloch K.J."/>
            <person name="Mathew T."/>
            <person name="Morton B."/>
            <person name="Muzny D.M."/>
            <person name="Neunemann D."/>
            <person name="Ongeri F."/>
            <person name="Pauchet Y."/>
            <person name="Pu L.L."/>
            <person name="Pyrousis I."/>
            <person name="Rao X.J."/>
            <person name="Redding A."/>
            <person name="Roesel C."/>
            <person name="Sanchez-Gracia A."/>
            <person name="Schaack S."/>
            <person name="Shukla A."/>
            <person name="Tetreau G."/>
            <person name="Wang Y."/>
            <person name="Xiong G.H."/>
            <person name="Traut W."/>
            <person name="Walsh T.K."/>
            <person name="Worley K.C."/>
            <person name="Wu D."/>
            <person name="Wu W."/>
            <person name="Wu Y.Q."/>
            <person name="Zhang X."/>
            <person name="Zou Z."/>
            <person name="Zucker H."/>
            <person name="Briscoe A.D."/>
            <person name="Burmester T."/>
            <person name="Clem R.J."/>
            <person name="Feyereisen R."/>
            <person name="Grimmelikhuijzen C.J.P."/>
            <person name="Hamodrakas S.J."/>
            <person name="Hansson B.S."/>
            <person name="Huguet E."/>
            <person name="Jermiin L.S."/>
            <person name="Lan Q."/>
            <person name="Lehman H.K."/>
            <person name="Lorenzen M."/>
            <person name="Merzendorfer H."/>
            <person name="Michalopoulos I."/>
            <person name="Morton D.B."/>
            <person name="Muthukrishnan S."/>
            <person name="Oakeshott J.G."/>
            <person name="Palmer W."/>
            <person name="Park Y."/>
            <person name="Passarelli A.L."/>
            <person name="Rozas J."/>
            <person name="Schwartz L.M."/>
            <person name="Smith W."/>
            <person name="Southgate A."/>
            <person name="Vilcinskas A."/>
            <person name="Vogt R."/>
            <person name="Wang P."/>
            <person name="Werren J."/>
            <person name="Yu X.Q."/>
            <person name="Zhou J.J."/>
            <person name="Brown S.J."/>
            <person name="Scherer S.E."/>
            <person name="Richards S."/>
            <person name="Blissard G.W."/>
        </authorList>
    </citation>
    <scope>NUCLEOTIDE SEQUENCE</scope>
</reference>
<keyword evidence="2 11" id="KW-0812">Transmembrane</keyword>
<dbReference type="GO" id="GO:0005765">
    <property type="term" value="C:lysosomal membrane"/>
    <property type="evidence" value="ECO:0007669"/>
    <property type="project" value="UniProtKB-SubCell"/>
</dbReference>
<keyword evidence="7" id="KW-0458">Lysosome</keyword>
<evidence type="ECO:0000256" key="1">
    <source>
        <dbReference type="ARBA" id="ARBA00010599"/>
    </source>
</evidence>
<evidence type="ECO:0000256" key="6">
    <source>
        <dbReference type="ARBA" id="ARBA00023180"/>
    </source>
</evidence>